<dbReference type="SUPFAM" id="SSF54593">
    <property type="entry name" value="Glyoxalase/Bleomycin resistance protein/Dihydroxybiphenyl dioxygenase"/>
    <property type="match status" value="1"/>
</dbReference>
<gene>
    <name evidence="2" type="ORF">GCM10010121_062500</name>
</gene>
<evidence type="ECO:0000313" key="3">
    <source>
        <dbReference type="Proteomes" id="UP000657574"/>
    </source>
</evidence>
<comment type="caution">
    <text evidence="2">The sequence shown here is derived from an EMBL/GenBank/DDBJ whole genome shotgun (WGS) entry which is preliminary data.</text>
</comment>
<dbReference type="RefSeq" id="WP_189314629.1">
    <property type="nucleotide sequence ID" value="NZ_BMQA01000027.1"/>
</dbReference>
<dbReference type="InterPro" id="IPR029068">
    <property type="entry name" value="Glyas_Bleomycin-R_OHBP_Dase"/>
</dbReference>
<sequence>MPILELGHVGLWVNDLEKMRVFYRDVLELPITDEDTELGIVFFSARPQEEHHEFVIARSPEKQGAPNRVQQVSFRVDTVAELLRFHKKFKEAGVELQREVTHGNAYGIYFWDPEGNRAEVYYRVPIDVRQPFSKELNYDLPEEEFLAEAQRLLDEAGPAYQGVLGGGPRK</sequence>
<dbReference type="InterPro" id="IPR004360">
    <property type="entry name" value="Glyas_Fos-R_dOase_dom"/>
</dbReference>
<organism evidence="2 3">
    <name type="scientific">Streptomyces brasiliensis</name>
    <dbReference type="NCBI Taxonomy" id="1954"/>
    <lineage>
        <taxon>Bacteria</taxon>
        <taxon>Bacillati</taxon>
        <taxon>Actinomycetota</taxon>
        <taxon>Actinomycetes</taxon>
        <taxon>Kitasatosporales</taxon>
        <taxon>Streptomycetaceae</taxon>
        <taxon>Streptomyces</taxon>
    </lineage>
</organism>
<dbReference type="PANTHER" id="PTHR36113:SF1">
    <property type="entry name" value="GLYOXALASE_BLEOMYCIN RESISTANCE PROTEIN_DIOXYGENASE"/>
    <property type="match status" value="1"/>
</dbReference>
<dbReference type="Proteomes" id="UP000657574">
    <property type="component" value="Unassembled WGS sequence"/>
</dbReference>
<dbReference type="InterPro" id="IPR051332">
    <property type="entry name" value="Fosfomycin_Res_Enzymes"/>
</dbReference>
<dbReference type="EMBL" id="BMQA01000027">
    <property type="protein sequence ID" value="GGJ42762.1"/>
    <property type="molecule type" value="Genomic_DNA"/>
</dbReference>
<name>A0A917L3C0_9ACTN</name>
<dbReference type="AlphaFoldDB" id="A0A917L3C0"/>
<keyword evidence="3" id="KW-1185">Reference proteome</keyword>
<accession>A0A917L3C0</accession>
<dbReference type="Gene3D" id="3.10.180.10">
    <property type="entry name" value="2,3-Dihydroxybiphenyl 1,2-Dioxygenase, domain 1"/>
    <property type="match status" value="1"/>
</dbReference>
<dbReference type="InterPro" id="IPR037523">
    <property type="entry name" value="VOC_core"/>
</dbReference>
<dbReference type="PROSITE" id="PS51819">
    <property type="entry name" value="VOC"/>
    <property type="match status" value="1"/>
</dbReference>
<evidence type="ECO:0000313" key="2">
    <source>
        <dbReference type="EMBL" id="GGJ42762.1"/>
    </source>
</evidence>
<proteinExistence type="predicted"/>
<reference evidence="2" key="2">
    <citation type="submission" date="2020-09" db="EMBL/GenBank/DDBJ databases">
        <authorList>
            <person name="Sun Q."/>
            <person name="Ohkuma M."/>
        </authorList>
    </citation>
    <scope>NUCLEOTIDE SEQUENCE</scope>
    <source>
        <strain evidence="2">JCM 3086</strain>
    </source>
</reference>
<protein>
    <recommendedName>
        <fullName evidence="1">VOC domain-containing protein</fullName>
    </recommendedName>
</protein>
<dbReference type="PANTHER" id="PTHR36113">
    <property type="entry name" value="LYASE, PUTATIVE-RELATED-RELATED"/>
    <property type="match status" value="1"/>
</dbReference>
<feature type="domain" description="VOC" evidence="1">
    <location>
        <begin position="5"/>
        <end position="123"/>
    </location>
</feature>
<evidence type="ECO:0000259" key="1">
    <source>
        <dbReference type="PROSITE" id="PS51819"/>
    </source>
</evidence>
<reference evidence="2" key="1">
    <citation type="journal article" date="2014" name="Int. J. Syst. Evol. Microbiol.">
        <title>Complete genome sequence of Corynebacterium casei LMG S-19264T (=DSM 44701T), isolated from a smear-ripened cheese.</title>
        <authorList>
            <consortium name="US DOE Joint Genome Institute (JGI-PGF)"/>
            <person name="Walter F."/>
            <person name="Albersmeier A."/>
            <person name="Kalinowski J."/>
            <person name="Ruckert C."/>
        </authorList>
    </citation>
    <scope>NUCLEOTIDE SEQUENCE</scope>
    <source>
        <strain evidence="2">JCM 3086</strain>
    </source>
</reference>
<dbReference type="Pfam" id="PF00903">
    <property type="entry name" value="Glyoxalase"/>
    <property type="match status" value="1"/>
</dbReference>